<dbReference type="EMBL" id="CAJNNW010007997">
    <property type="protein sequence ID" value="CAE8649658.1"/>
    <property type="molecule type" value="Genomic_DNA"/>
</dbReference>
<name>A0A813IGX1_POLGL</name>
<organism evidence="1 2">
    <name type="scientific">Polarella glacialis</name>
    <name type="common">Dinoflagellate</name>
    <dbReference type="NCBI Taxonomy" id="89957"/>
    <lineage>
        <taxon>Eukaryota</taxon>
        <taxon>Sar</taxon>
        <taxon>Alveolata</taxon>
        <taxon>Dinophyceae</taxon>
        <taxon>Suessiales</taxon>
        <taxon>Suessiaceae</taxon>
        <taxon>Polarella</taxon>
    </lineage>
</organism>
<accession>A0A813IGX1</accession>
<feature type="non-terminal residue" evidence="1">
    <location>
        <position position="1"/>
    </location>
</feature>
<sequence length="316" mass="34563">VFHNPIKSDASEVYAVCQQPGFHKHALRPFYGSQPVSNVVMGIVHGSSKYARDAIEFGLAELVELGGDHHGAFFFMPNPKYHWNLDDIVTTELGPRLRVVAWWIHPAFLSNIRAWVAACGKDQLRVADRLLRVADRTRSPSSRMRRPSSDMLFPSEGQDHASLGLGAPGDFSYSGVSKPGGYLHTYRDLSGLANLEMLEALVAGVGRFVERILDSGALGSARLSAGFHYPVRPQYSTLHLQLRVNAGDVCGSTENRGADLFKLLSRLKADPDALAQDTEMLHYQVTANLRAAAIAAAREAGRLKSGIGLRFGARRS</sequence>
<dbReference type="AlphaFoldDB" id="A0A813IGX1"/>
<comment type="caution">
    <text evidence="1">The sequence shown here is derived from an EMBL/GenBank/DDBJ whole genome shotgun (WGS) entry which is preliminary data.</text>
</comment>
<feature type="non-terminal residue" evidence="1">
    <location>
        <position position="316"/>
    </location>
</feature>
<evidence type="ECO:0000313" key="2">
    <source>
        <dbReference type="Proteomes" id="UP000626109"/>
    </source>
</evidence>
<reference evidence="1" key="1">
    <citation type="submission" date="2021-02" db="EMBL/GenBank/DDBJ databases">
        <authorList>
            <person name="Dougan E. K."/>
            <person name="Rhodes N."/>
            <person name="Thang M."/>
            <person name="Chan C."/>
        </authorList>
    </citation>
    <scope>NUCLEOTIDE SEQUENCE</scope>
</reference>
<evidence type="ECO:0000313" key="1">
    <source>
        <dbReference type="EMBL" id="CAE8649658.1"/>
    </source>
</evidence>
<gene>
    <name evidence="1" type="ORF">PGLA2088_LOCUS7623</name>
</gene>
<proteinExistence type="predicted"/>
<dbReference type="Proteomes" id="UP000626109">
    <property type="component" value="Unassembled WGS sequence"/>
</dbReference>
<protein>
    <submittedName>
        <fullName evidence="1">Uncharacterized protein</fullName>
    </submittedName>
</protein>